<dbReference type="GO" id="GO:0042771">
    <property type="term" value="P:intrinsic apoptotic signaling pathway in response to DNA damage by p53 class mediator"/>
    <property type="evidence" value="ECO:0007669"/>
    <property type="project" value="TreeGrafter"/>
</dbReference>
<sequence>MVWAAAFLAHFFSIVFKSVTMPFCASGSGRGGSAMARLFLTTYVLVLAFSVGWAEAEPDKPTGESPPAVTLRTLIIGTCQEIQRYAESLVGSGVIRSAAESAVLFLESLLGQENIYTVAMFFEMVIRFLAEGAASGLNVIAVYVTEILRVTGFDVALTLPRFTPEGVAAIAQWGLVALIGYWVLTIILRLLIGVVKQVFWVVKTVLALWLFGLIVTDKHATADITAVRLGGLVLGCVLLTLLTCSSEKTCAVEHRLSCLEGRVKVVEKRKGIVTGEVAGKGVKMDKGDGNVG</sequence>
<feature type="transmembrane region" description="Helical" evidence="1">
    <location>
        <begin position="128"/>
        <end position="150"/>
    </location>
</feature>
<dbReference type="AlphaFoldDB" id="A0A6A5F6C0"/>
<comment type="caution">
    <text evidence="2">The sequence shown here is derived from an EMBL/GenBank/DDBJ whole genome shotgun (WGS) entry which is preliminary data.</text>
</comment>
<dbReference type="OrthoDB" id="8948833at2759"/>
<evidence type="ECO:0000313" key="3">
    <source>
        <dbReference type="Proteomes" id="UP000465112"/>
    </source>
</evidence>
<feature type="transmembrane region" description="Helical" evidence="1">
    <location>
        <begin position="227"/>
        <end position="245"/>
    </location>
</feature>
<keyword evidence="1" id="KW-0812">Transmembrane</keyword>
<keyword evidence="3" id="KW-1185">Reference proteome</keyword>
<keyword evidence="1" id="KW-0472">Membrane</keyword>
<name>A0A6A5F6C0_PERFL</name>
<dbReference type="GO" id="GO:0071480">
    <property type="term" value="P:cellular response to gamma radiation"/>
    <property type="evidence" value="ECO:0007669"/>
    <property type="project" value="InterPro"/>
</dbReference>
<proteinExistence type="predicted"/>
<gene>
    <name evidence="2" type="ORF">PFLUV_G00122330</name>
</gene>
<evidence type="ECO:0008006" key="4">
    <source>
        <dbReference type="Google" id="ProtNLM"/>
    </source>
</evidence>
<dbReference type="EMBL" id="VHII01000010">
    <property type="protein sequence ID" value="KAF1384643.1"/>
    <property type="molecule type" value="Genomic_DNA"/>
</dbReference>
<dbReference type="PANTHER" id="PTHR14550">
    <property type="entry name" value="TRANSMEMBRANE PROTEIN 109"/>
    <property type="match status" value="1"/>
</dbReference>
<feature type="transmembrane region" description="Helical" evidence="1">
    <location>
        <begin position="198"/>
        <end position="215"/>
    </location>
</feature>
<feature type="transmembrane region" description="Helical" evidence="1">
    <location>
        <begin position="170"/>
        <end position="191"/>
    </location>
</feature>
<dbReference type="Pfam" id="PF14965">
    <property type="entry name" value="BRI3BP"/>
    <property type="match status" value="1"/>
</dbReference>
<protein>
    <recommendedName>
        <fullName evidence="4">Transmembrane protein 109-like</fullName>
    </recommendedName>
</protein>
<evidence type="ECO:0000313" key="2">
    <source>
        <dbReference type="EMBL" id="KAF1384643.1"/>
    </source>
</evidence>
<organism evidence="2 3">
    <name type="scientific">Perca fluviatilis</name>
    <name type="common">European perch</name>
    <dbReference type="NCBI Taxonomy" id="8168"/>
    <lineage>
        <taxon>Eukaryota</taxon>
        <taxon>Metazoa</taxon>
        <taxon>Chordata</taxon>
        <taxon>Craniata</taxon>
        <taxon>Vertebrata</taxon>
        <taxon>Euteleostomi</taxon>
        <taxon>Actinopterygii</taxon>
        <taxon>Neopterygii</taxon>
        <taxon>Teleostei</taxon>
        <taxon>Neoteleostei</taxon>
        <taxon>Acanthomorphata</taxon>
        <taxon>Eupercaria</taxon>
        <taxon>Perciformes</taxon>
        <taxon>Percoidei</taxon>
        <taxon>Percidae</taxon>
        <taxon>Percinae</taxon>
        <taxon>Perca</taxon>
    </lineage>
</organism>
<dbReference type="Proteomes" id="UP000465112">
    <property type="component" value="Chromosome 10"/>
</dbReference>
<accession>A0A6A5F6C0</accession>
<keyword evidence="1" id="KW-1133">Transmembrane helix</keyword>
<dbReference type="InterPro" id="IPR039492">
    <property type="entry name" value="TMEM109"/>
</dbReference>
<feature type="transmembrane region" description="Helical" evidence="1">
    <location>
        <begin position="34"/>
        <end position="54"/>
    </location>
</feature>
<dbReference type="PANTHER" id="PTHR14550:SF2">
    <property type="entry name" value="TRANSMEMBRANE PROTEIN 109"/>
    <property type="match status" value="1"/>
</dbReference>
<evidence type="ECO:0000256" key="1">
    <source>
        <dbReference type="SAM" id="Phobius"/>
    </source>
</evidence>
<reference evidence="2 3" key="1">
    <citation type="submission" date="2019-06" db="EMBL/GenBank/DDBJ databases">
        <title>A chromosome-scale genome assembly of the European perch, Perca fluviatilis.</title>
        <authorList>
            <person name="Roques C."/>
            <person name="Zahm M."/>
            <person name="Cabau C."/>
            <person name="Klopp C."/>
            <person name="Bouchez O."/>
            <person name="Donnadieu C."/>
            <person name="Kuhl H."/>
            <person name="Gislard M."/>
            <person name="Guendouz S."/>
            <person name="Journot L."/>
            <person name="Haffray P."/>
            <person name="Bestin A."/>
            <person name="Morvezen R."/>
            <person name="Feron R."/>
            <person name="Wen M."/>
            <person name="Jouanno E."/>
            <person name="Herpin A."/>
            <person name="Schartl M."/>
            <person name="Postlethwait J."/>
            <person name="Schaerlinger B."/>
            <person name="Chardard D."/>
            <person name="Lecocq T."/>
            <person name="Poncet C."/>
            <person name="Jaffrelo L."/>
            <person name="Lampietro C."/>
            <person name="Guiguen Y."/>
        </authorList>
    </citation>
    <scope>NUCLEOTIDE SEQUENCE [LARGE SCALE GENOMIC DNA]</scope>
    <source>
        <tissue evidence="2">Blood</tissue>
    </source>
</reference>